<dbReference type="KEGG" id="sku:Sulku_1255"/>
<dbReference type="SMART" id="SM00226">
    <property type="entry name" value="LMWPc"/>
    <property type="match status" value="1"/>
</dbReference>
<reference evidence="3 4" key="1">
    <citation type="journal article" date="2012" name="Stand. Genomic Sci.">
        <title>Complete genome sequence of the sulfur compounds oxidizing chemolithoautotroph Sulfuricurvum kujiense type strain (YK-1(T)).</title>
        <authorList>
            <person name="Han C."/>
            <person name="Kotsyurbenko O."/>
            <person name="Chertkov O."/>
            <person name="Held B."/>
            <person name="Lapidus A."/>
            <person name="Nolan M."/>
            <person name="Lucas S."/>
            <person name="Hammon N."/>
            <person name="Deshpande S."/>
            <person name="Cheng J.F."/>
            <person name="Tapia R."/>
            <person name="Goodwin L.A."/>
            <person name="Pitluck S."/>
            <person name="Liolios K."/>
            <person name="Pagani I."/>
            <person name="Ivanova N."/>
            <person name="Mavromatis K."/>
            <person name="Mikhailova N."/>
            <person name="Pati A."/>
            <person name="Chen A."/>
            <person name="Palaniappan K."/>
            <person name="Land M."/>
            <person name="Hauser L."/>
            <person name="Chang Y.J."/>
            <person name="Jeffries C.D."/>
            <person name="Brambilla E.M."/>
            <person name="Rohde M."/>
            <person name="Spring S."/>
            <person name="Sikorski J."/>
            <person name="Goker M."/>
            <person name="Woyke T."/>
            <person name="Bristow J."/>
            <person name="Eisen J.A."/>
            <person name="Markowitz V."/>
            <person name="Hugenholtz P."/>
            <person name="Kyrpides N.C."/>
            <person name="Klenk H.P."/>
            <person name="Detter J.C."/>
        </authorList>
    </citation>
    <scope>NUCLEOTIDE SEQUENCE [LARGE SCALE GENOMIC DNA]</scope>
    <source>
        <strain evidence="4">ATCC BAA-921 / DSM 16994 / JCM 11577 / YK-1</strain>
    </source>
</reference>
<dbReference type="OrthoDB" id="9784339at2"/>
<dbReference type="STRING" id="709032.Sulku_1255"/>
<dbReference type="PANTHER" id="PTHR43428">
    <property type="entry name" value="ARSENATE REDUCTASE"/>
    <property type="match status" value="1"/>
</dbReference>
<dbReference type="HOGENOM" id="CLU_071415_3_2_7"/>
<evidence type="ECO:0000313" key="3">
    <source>
        <dbReference type="EMBL" id="ADR33918.1"/>
    </source>
</evidence>
<organism evidence="3 4">
    <name type="scientific">Sulfuricurvum kujiense (strain ATCC BAA-921 / DSM 16994 / JCM 11577 / YK-1)</name>
    <dbReference type="NCBI Taxonomy" id="709032"/>
    <lineage>
        <taxon>Bacteria</taxon>
        <taxon>Pseudomonadati</taxon>
        <taxon>Campylobacterota</taxon>
        <taxon>Epsilonproteobacteria</taxon>
        <taxon>Campylobacterales</taxon>
        <taxon>Sulfurimonadaceae</taxon>
        <taxon>Sulfuricurvum</taxon>
    </lineage>
</organism>
<gene>
    <name evidence="3" type="ordered locus">Sulku_1255</name>
</gene>
<sequence length="145" mass="16075">MLKVLFVCVHNSARSQMAEAFFNQYAANTDCAESAGIEPGKLNSYVVQAMSEKGIDISANETKGVFNLYKEGRTYSHVITVCDAEAAQRCPIFPGISRIIMWSFPDPSTFTGSDEEIMQQVRAVRDTIEEKVKAFIANPLDENVL</sequence>
<proteinExistence type="predicted"/>
<dbReference type="Pfam" id="PF01451">
    <property type="entry name" value="LMWPc"/>
    <property type="match status" value="1"/>
</dbReference>
<dbReference type="GO" id="GO:0046685">
    <property type="term" value="P:response to arsenic-containing substance"/>
    <property type="evidence" value="ECO:0007669"/>
    <property type="project" value="UniProtKB-KW"/>
</dbReference>
<feature type="domain" description="Phosphotyrosine protein phosphatase I" evidence="2">
    <location>
        <begin position="2"/>
        <end position="138"/>
    </location>
</feature>
<dbReference type="Proteomes" id="UP000008721">
    <property type="component" value="Chromosome"/>
</dbReference>
<dbReference type="CDD" id="cd16345">
    <property type="entry name" value="LMWP_ArsC"/>
    <property type="match status" value="1"/>
</dbReference>
<keyword evidence="1" id="KW-0059">Arsenical resistance</keyword>
<accession>E4TXK9</accession>
<dbReference type="InterPro" id="IPR023485">
    <property type="entry name" value="Ptyr_pPase"/>
</dbReference>
<evidence type="ECO:0000313" key="4">
    <source>
        <dbReference type="Proteomes" id="UP000008721"/>
    </source>
</evidence>
<dbReference type="RefSeq" id="WP_013460115.1">
    <property type="nucleotide sequence ID" value="NC_014762.1"/>
</dbReference>
<keyword evidence="4" id="KW-1185">Reference proteome</keyword>
<name>E4TXK9_SULKY</name>
<protein>
    <submittedName>
        <fullName evidence="3">Protein tyrosine phosphatase</fullName>
    </submittedName>
</protein>
<dbReference type="InterPro" id="IPR036196">
    <property type="entry name" value="Ptyr_pPase_sf"/>
</dbReference>
<evidence type="ECO:0000259" key="2">
    <source>
        <dbReference type="SMART" id="SM00226"/>
    </source>
</evidence>
<evidence type="ECO:0000256" key="1">
    <source>
        <dbReference type="ARBA" id="ARBA00022849"/>
    </source>
</evidence>
<dbReference type="PANTHER" id="PTHR43428:SF1">
    <property type="entry name" value="ARSENATE REDUCTASE"/>
    <property type="match status" value="1"/>
</dbReference>
<dbReference type="SUPFAM" id="SSF52788">
    <property type="entry name" value="Phosphotyrosine protein phosphatases I"/>
    <property type="match status" value="1"/>
</dbReference>
<dbReference type="AlphaFoldDB" id="E4TXK9"/>
<dbReference type="EMBL" id="CP002355">
    <property type="protein sequence ID" value="ADR33918.1"/>
    <property type="molecule type" value="Genomic_DNA"/>
</dbReference>
<dbReference type="Gene3D" id="3.40.50.2300">
    <property type="match status" value="1"/>
</dbReference>
<dbReference type="eggNOG" id="COG0394">
    <property type="taxonomic scope" value="Bacteria"/>
</dbReference>